<evidence type="ECO:0000313" key="8">
    <source>
        <dbReference type="EMBL" id="RIY07084.1"/>
    </source>
</evidence>
<feature type="transmembrane region" description="Helical" evidence="7">
    <location>
        <begin position="110"/>
        <end position="132"/>
    </location>
</feature>
<dbReference type="PANTHER" id="PTHR45724:SF13">
    <property type="entry name" value="AQUAPORIN NIP1-1-RELATED"/>
    <property type="match status" value="1"/>
</dbReference>
<evidence type="ECO:0000313" key="9">
    <source>
        <dbReference type="Proteomes" id="UP000284250"/>
    </source>
</evidence>
<evidence type="ECO:0000256" key="1">
    <source>
        <dbReference type="ARBA" id="ARBA00004141"/>
    </source>
</evidence>
<name>A0A418QPI3_9BACT</name>
<feature type="transmembrane region" description="Helical" evidence="7">
    <location>
        <begin position="153"/>
        <end position="177"/>
    </location>
</feature>
<keyword evidence="4 7" id="KW-1133">Transmembrane helix</keyword>
<gene>
    <name evidence="8" type="ORF">D0T11_17500</name>
</gene>
<dbReference type="Gene3D" id="1.20.1080.10">
    <property type="entry name" value="Glycerol uptake facilitator protein"/>
    <property type="match status" value="1"/>
</dbReference>
<dbReference type="GO" id="GO:0016020">
    <property type="term" value="C:membrane"/>
    <property type="evidence" value="ECO:0007669"/>
    <property type="project" value="UniProtKB-SubCell"/>
</dbReference>
<dbReference type="SUPFAM" id="SSF81338">
    <property type="entry name" value="Aquaporin-like"/>
    <property type="match status" value="1"/>
</dbReference>
<dbReference type="AlphaFoldDB" id="A0A418QPI3"/>
<feature type="transmembrane region" description="Helical" evidence="7">
    <location>
        <begin position="183"/>
        <end position="201"/>
    </location>
</feature>
<protein>
    <submittedName>
        <fullName evidence="8">Aquaporin family protein</fullName>
    </submittedName>
</protein>
<dbReference type="InterPro" id="IPR034294">
    <property type="entry name" value="Aquaporin_transptr"/>
</dbReference>
<keyword evidence="3 6" id="KW-0812">Transmembrane</keyword>
<organism evidence="8 9">
    <name type="scientific">Hymenobacter rubripertinctus</name>
    <dbReference type="NCBI Taxonomy" id="2029981"/>
    <lineage>
        <taxon>Bacteria</taxon>
        <taxon>Pseudomonadati</taxon>
        <taxon>Bacteroidota</taxon>
        <taxon>Cytophagia</taxon>
        <taxon>Cytophagales</taxon>
        <taxon>Hymenobacteraceae</taxon>
        <taxon>Hymenobacter</taxon>
    </lineage>
</organism>
<evidence type="ECO:0000256" key="2">
    <source>
        <dbReference type="ARBA" id="ARBA00022448"/>
    </source>
</evidence>
<keyword evidence="9" id="KW-1185">Reference proteome</keyword>
<dbReference type="Proteomes" id="UP000284250">
    <property type="component" value="Unassembled WGS sequence"/>
</dbReference>
<feature type="transmembrane region" description="Helical" evidence="7">
    <location>
        <begin position="65"/>
        <end position="83"/>
    </location>
</feature>
<keyword evidence="5 7" id="KW-0472">Membrane</keyword>
<reference evidence="8 9" key="1">
    <citation type="submission" date="2018-09" db="EMBL/GenBank/DDBJ databases">
        <authorList>
            <person name="Zeman M."/>
            <person name="Pardy F."/>
        </authorList>
    </citation>
    <scope>NUCLEOTIDE SEQUENCE [LARGE SCALE GENOMIC DNA]</scope>
    <source>
        <strain evidence="8 9">CCM 8852</strain>
    </source>
</reference>
<dbReference type="InterPro" id="IPR022357">
    <property type="entry name" value="MIP_CS"/>
</dbReference>
<accession>A0A418QPI3</accession>
<proteinExistence type="inferred from homology"/>
<dbReference type="OrthoDB" id="9807293at2"/>
<comment type="subcellular location">
    <subcellularLocation>
        <location evidence="1">Membrane</location>
        <topology evidence="1">Multi-pass membrane protein</topology>
    </subcellularLocation>
</comment>
<dbReference type="InterPro" id="IPR000425">
    <property type="entry name" value="MIP"/>
</dbReference>
<dbReference type="Pfam" id="PF00230">
    <property type="entry name" value="MIP"/>
    <property type="match status" value="1"/>
</dbReference>
<dbReference type="RefSeq" id="WP_119657103.1">
    <property type="nucleotide sequence ID" value="NZ_JBHUOI010000034.1"/>
</dbReference>
<feature type="transmembrane region" description="Helical" evidence="7">
    <location>
        <begin position="26"/>
        <end position="44"/>
    </location>
</feature>
<evidence type="ECO:0000256" key="5">
    <source>
        <dbReference type="ARBA" id="ARBA00023136"/>
    </source>
</evidence>
<dbReference type="InterPro" id="IPR023271">
    <property type="entry name" value="Aquaporin-like"/>
</dbReference>
<keyword evidence="2 6" id="KW-0813">Transport</keyword>
<comment type="caution">
    <text evidence="8">The sequence shown here is derived from an EMBL/GenBank/DDBJ whole genome shotgun (WGS) entry which is preliminary data.</text>
</comment>
<dbReference type="PRINTS" id="PR00783">
    <property type="entry name" value="MINTRINSICP"/>
</dbReference>
<sequence>MSLTALPTFAGQLARAWQRHWPHYVAEAAGLGFFVVCAGLLTVLMEHPASPLAAVVPASHLLRRAWLGAGMLLVVAAIVYSPWGKRSGAHINPAVTLAFWQLGKLRTPDAVWYVLAQLAGALAGAGLLRGTLGRQWYGHPAVRYTVTQPDPALGGWPVALGAEFVISFVMMWVLLLALHSARLKTWAGWLLGLLLALYILLETPLSGMSLNPARSLGTAVAAGSYSGLWVYWLAPPAAMWLATVAFRHFHHGEDLTCAILAGCSPTPSSPHSPGEEPPHYPDA</sequence>
<reference evidence="8 9" key="2">
    <citation type="submission" date="2019-01" db="EMBL/GenBank/DDBJ databases">
        <title>Hymenobacter humicola sp. nov., isolated from soils in Antarctica.</title>
        <authorList>
            <person name="Sedlacek I."/>
            <person name="Holochova P."/>
            <person name="Kralova S."/>
            <person name="Pantucek R."/>
            <person name="Stankova E."/>
            <person name="Vrbovska V."/>
            <person name="Kristofova L."/>
            <person name="Svec P."/>
            <person name="Busse H.-J."/>
        </authorList>
    </citation>
    <scope>NUCLEOTIDE SEQUENCE [LARGE SCALE GENOMIC DNA]</scope>
    <source>
        <strain evidence="8 9">CCM 8852</strain>
    </source>
</reference>
<evidence type="ECO:0000256" key="6">
    <source>
        <dbReference type="RuleBase" id="RU000477"/>
    </source>
</evidence>
<dbReference type="PANTHER" id="PTHR45724">
    <property type="entry name" value="AQUAPORIN NIP2-1"/>
    <property type="match status" value="1"/>
</dbReference>
<dbReference type="PROSITE" id="PS00221">
    <property type="entry name" value="MIP"/>
    <property type="match status" value="1"/>
</dbReference>
<dbReference type="EMBL" id="QYCN01000033">
    <property type="protein sequence ID" value="RIY07084.1"/>
    <property type="molecule type" value="Genomic_DNA"/>
</dbReference>
<evidence type="ECO:0000256" key="7">
    <source>
        <dbReference type="SAM" id="Phobius"/>
    </source>
</evidence>
<evidence type="ECO:0000256" key="3">
    <source>
        <dbReference type="ARBA" id="ARBA00022692"/>
    </source>
</evidence>
<comment type="similarity">
    <text evidence="6">Belongs to the MIP/aquaporin (TC 1.A.8) family.</text>
</comment>
<dbReference type="GO" id="GO:0015267">
    <property type="term" value="F:channel activity"/>
    <property type="evidence" value="ECO:0007669"/>
    <property type="project" value="InterPro"/>
</dbReference>
<evidence type="ECO:0000256" key="4">
    <source>
        <dbReference type="ARBA" id="ARBA00022989"/>
    </source>
</evidence>